<dbReference type="Proteomes" id="UP000193498">
    <property type="component" value="Unassembled WGS sequence"/>
</dbReference>
<dbReference type="PANTHER" id="PTHR37283">
    <property type="entry name" value="PH DOMAIN-CONTAINING PROTEIN YHR131C"/>
    <property type="match status" value="1"/>
</dbReference>
<name>A0A1Y1XXL3_9FUNG</name>
<comment type="caution">
    <text evidence="2">The sequence shown here is derived from an EMBL/GenBank/DDBJ whole genome shotgun (WGS) entry which is preliminary data.</text>
</comment>
<evidence type="ECO:0000313" key="3">
    <source>
        <dbReference type="Proteomes" id="UP000193498"/>
    </source>
</evidence>
<dbReference type="PANTHER" id="PTHR37283:SF1">
    <property type="entry name" value="PH DOMAIN-CONTAINING PROTEIN YHR131C"/>
    <property type="match status" value="1"/>
</dbReference>
<sequence>MANSETAAPLSKSFQKNHDGTLQNLYRLFSRFAEVTDSFDIRSPVSRWYMLAIVCQWYVDKGHLSEEELERYFHKVSRDMSGILKISPRTTEPSTSITEQARLVLKKMEGLESGVLPPLGHESFMFKLKCLSNGHDQPYSRYQAQMTLRRRGSLNEAHISRGEEAGNNVVRGHQRSSSWPNSPMFTAIKPPSYESLTECLPKYSCSVHYEGYLHRKMEFNEHGDLASDRSWRKLYFVLWGTSLRLYKYKPTQLYHGSVS</sequence>
<gene>
    <name evidence="2" type="ORF">K493DRAFT_58783</name>
</gene>
<dbReference type="OrthoDB" id="2429588at2759"/>
<organism evidence="2 3">
    <name type="scientific">Basidiobolus meristosporus CBS 931.73</name>
    <dbReference type="NCBI Taxonomy" id="1314790"/>
    <lineage>
        <taxon>Eukaryota</taxon>
        <taxon>Fungi</taxon>
        <taxon>Fungi incertae sedis</taxon>
        <taxon>Zoopagomycota</taxon>
        <taxon>Entomophthoromycotina</taxon>
        <taxon>Basidiobolomycetes</taxon>
        <taxon>Basidiobolales</taxon>
        <taxon>Basidiobolaceae</taxon>
        <taxon>Basidiobolus</taxon>
    </lineage>
</organism>
<dbReference type="Gene3D" id="2.30.29.30">
    <property type="entry name" value="Pleckstrin-homology domain (PH domain)/Phosphotyrosine-binding domain (PTB)"/>
    <property type="match status" value="1"/>
</dbReference>
<dbReference type="STRING" id="1314790.A0A1Y1XXL3"/>
<evidence type="ECO:0000259" key="1">
    <source>
        <dbReference type="PROSITE" id="PS50003"/>
    </source>
</evidence>
<reference evidence="2 3" key="1">
    <citation type="submission" date="2016-07" db="EMBL/GenBank/DDBJ databases">
        <title>Pervasive Adenine N6-methylation of Active Genes in Fungi.</title>
        <authorList>
            <consortium name="DOE Joint Genome Institute"/>
            <person name="Mondo S.J."/>
            <person name="Dannebaum R.O."/>
            <person name="Kuo R.C."/>
            <person name="Labutti K."/>
            <person name="Haridas S."/>
            <person name="Kuo A."/>
            <person name="Salamov A."/>
            <person name="Ahrendt S.R."/>
            <person name="Lipzen A."/>
            <person name="Sullivan W."/>
            <person name="Andreopoulos W.B."/>
            <person name="Clum A."/>
            <person name="Lindquist E."/>
            <person name="Daum C."/>
            <person name="Ramamoorthy G.K."/>
            <person name="Gryganskyi A."/>
            <person name="Culley D."/>
            <person name="Magnuson J.K."/>
            <person name="James T.Y."/>
            <person name="O'Malley M.A."/>
            <person name="Stajich J.E."/>
            <person name="Spatafora J.W."/>
            <person name="Visel A."/>
            <person name="Grigoriev I.V."/>
        </authorList>
    </citation>
    <scope>NUCLEOTIDE SEQUENCE [LARGE SCALE GENOMIC DNA]</scope>
    <source>
        <strain evidence="2 3">CBS 931.73</strain>
    </source>
</reference>
<protein>
    <recommendedName>
        <fullName evidence="1">PH domain-containing protein</fullName>
    </recommendedName>
</protein>
<dbReference type="InterPro" id="IPR011993">
    <property type="entry name" value="PH-like_dom_sf"/>
</dbReference>
<dbReference type="InterPro" id="IPR001849">
    <property type="entry name" value="PH_domain"/>
</dbReference>
<dbReference type="SUPFAM" id="SSF50729">
    <property type="entry name" value="PH domain-like"/>
    <property type="match status" value="1"/>
</dbReference>
<accession>A0A1Y1XXL3</accession>
<dbReference type="EMBL" id="MCFE01000378">
    <property type="protein sequence ID" value="ORX90478.1"/>
    <property type="molecule type" value="Genomic_DNA"/>
</dbReference>
<dbReference type="PROSITE" id="PS50003">
    <property type="entry name" value="PH_DOMAIN"/>
    <property type="match status" value="1"/>
</dbReference>
<dbReference type="AlphaFoldDB" id="A0A1Y1XXL3"/>
<proteinExistence type="predicted"/>
<evidence type="ECO:0000313" key="2">
    <source>
        <dbReference type="EMBL" id="ORX90478.1"/>
    </source>
</evidence>
<feature type="domain" description="PH" evidence="1">
    <location>
        <begin position="206"/>
        <end position="259"/>
    </location>
</feature>
<keyword evidence="3" id="KW-1185">Reference proteome</keyword>
<dbReference type="InParanoid" id="A0A1Y1XXL3"/>